<dbReference type="SUPFAM" id="SSF53335">
    <property type="entry name" value="S-adenosyl-L-methionine-dependent methyltransferases"/>
    <property type="match status" value="1"/>
</dbReference>
<dbReference type="Gene3D" id="3.40.50.150">
    <property type="entry name" value="Vaccinia Virus protein VP39"/>
    <property type="match status" value="1"/>
</dbReference>
<organism evidence="1 2">
    <name type="scientific">Jimgerdemannia flammicorona</name>
    <dbReference type="NCBI Taxonomy" id="994334"/>
    <lineage>
        <taxon>Eukaryota</taxon>
        <taxon>Fungi</taxon>
        <taxon>Fungi incertae sedis</taxon>
        <taxon>Mucoromycota</taxon>
        <taxon>Mucoromycotina</taxon>
        <taxon>Endogonomycetes</taxon>
        <taxon>Endogonales</taxon>
        <taxon>Endogonaceae</taxon>
        <taxon>Jimgerdemannia</taxon>
    </lineage>
</organism>
<dbReference type="AlphaFoldDB" id="A0A433QWY2"/>
<proteinExistence type="predicted"/>
<sequence>MNNKIECLGAFTYLSFSSSIPFLSMGSILSKHFHRRRVGLQHPTVLSARSPSADSNLPIGFKWIDGPGLTRAAPPAYLLSHNAEESDRLDQQHYLLRFIFDGNHMAPLKEQLRRGIQVLDAGCGSGCWSIEMAKQYPAIDTDGWLHGGPHTTELYAKVRAMYNIAGINPEVVHTFDETLKSIGLENIEHNHRSVPVGWGPEEIATLSAMNIEKAMRSAKKHMTRVLRMGNDEFDEMIIHVAKEFAEYQVHWHVFYALGRKPLATPKV</sequence>
<dbReference type="Proteomes" id="UP000274822">
    <property type="component" value="Unassembled WGS sequence"/>
</dbReference>
<comment type="caution">
    <text evidence="1">The sequence shown here is derived from an EMBL/GenBank/DDBJ whole genome shotgun (WGS) entry which is preliminary data.</text>
</comment>
<evidence type="ECO:0000313" key="2">
    <source>
        <dbReference type="Proteomes" id="UP000274822"/>
    </source>
</evidence>
<evidence type="ECO:0008006" key="3">
    <source>
        <dbReference type="Google" id="ProtNLM"/>
    </source>
</evidence>
<evidence type="ECO:0000313" key="1">
    <source>
        <dbReference type="EMBL" id="RUS34320.1"/>
    </source>
</evidence>
<dbReference type="InterPro" id="IPR029063">
    <property type="entry name" value="SAM-dependent_MTases_sf"/>
</dbReference>
<reference evidence="1 2" key="1">
    <citation type="journal article" date="2018" name="New Phytol.">
        <title>Phylogenomics of Endogonaceae and evolution of mycorrhizas within Mucoromycota.</title>
        <authorList>
            <person name="Chang Y."/>
            <person name="Desiro A."/>
            <person name="Na H."/>
            <person name="Sandor L."/>
            <person name="Lipzen A."/>
            <person name="Clum A."/>
            <person name="Barry K."/>
            <person name="Grigoriev I.V."/>
            <person name="Martin F.M."/>
            <person name="Stajich J.E."/>
            <person name="Smith M.E."/>
            <person name="Bonito G."/>
            <person name="Spatafora J.W."/>
        </authorList>
    </citation>
    <scope>NUCLEOTIDE SEQUENCE [LARGE SCALE GENOMIC DNA]</scope>
    <source>
        <strain evidence="1 2">AD002</strain>
    </source>
</reference>
<keyword evidence="2" id="KW-1185">Reference proteome</keyword>
<protein>
    <recommendedName>
        <fullName evidence="3">Methyltransferase domain-containing protein</fullName>
    </recommendedName>
</protein>
<gene>
    <name evidence="1" type="ORF">BC938DRAFT_481226</name>
</gene>
<dbReference type="EMBL" id="RBNJ01000584">
    <property type="protein sequence ID" value="RUS34320.1"/>
    <property type="molecule type" value="Genomic_DNA"/>
</dbReference>
<accession>A0A433QWY2</accession>
<name>A0A433QWY2_9FUNG</name>